<dbReference type="Proteomes" id="UP000887572">
    <property type="component" value="Unplaced"/>
</dbReference>
<protein>
    <submittedName>
        <fullName evidence="4">Uncharacterized protein</fullName>
    </submittedName>
</protein>
<evidence type="ECO:0000256" key="2">
    <source>
        <dbReference type="SAM" id="Phobius"/>
    </source>
</evidence>
<accession>A0A914HU63</accession>
<evidence type="ECO:0000313" key="3">
    <source>
        <dbReference type="Proteomes" id="UP000887572"/>
    </source>
</evidence>
<organism evidence="3 4">
    <name type="scientific">Globodera rostochiensis</name>
    <name type="common">Golden nematode worm</name>
    <name type="synonym">Heterodera rostochiensis</name>
    <dbReference type="NCBI Taxonomy" id="31243"/>
    <lineage>
        <taxon>Eukaryota</taxon>
        <taxon>Metazoa</taxon>
        <taxon>Ecdysozoa</taxon>
        <taxon>Nematoda</taxon>
        <taxon>Chromadorea</taxon>
        <taxon>Rhabditida</taxon>
        <taxon>Tylenchina</taxon>
        <taxon>Tylenchomorpha</taxon>
        <taxon>Tylenchoidea</taxon>
        <taxon>Heteroderidae</taxon>
        <taxon>Heteroderinae</taxon>
        <taxon>Globodera</taxon>
    </lineage>
</organism>
<proteinExistence type="predicted"/>
<sequence>MDLLRFLRYFFILCLFSLYALLVFLVVKLFAGQKWAVPLICSHVFILSLILLTIFLRLRKHLDGHNFDNIWPHQQKEIQQKWRFWTLKLCGRNGDEWHSTAEQMIRSGGGPTERHNGIKVNNKDAASVV</sequence>
<evidence type="ECO:0000256" key="1">
    <source>
        <dbReference type="SAM" id="MobiDB-lite"/>
    </source>
</evidence>
<feature type="region of interest" description="Disordered" evidence="1">
    <location>
        <begin position="106"/>
        <end position="129"/>
    </location>
</feature>
<name>A0A914HU63_GLORO</name>
<keyword evidence="3" id="KW-1185">Reference proteome</keyword>
<dbReference type="WBParaSite" id="Gr19_v10_g380.t1">
    <property type="protein sequence ID" value="Gr19_v10_g380.t1"/>
    <property type="gene ID" value="Gr19_v10_g380"/>
</dbReference>
<evidence type="ECO:0000313" key="4">
    <source>
        <dbReference type="WBParaSite" id="Gr19_v10_g380.t1"/>
    </source>
</evidence>
<reference evidence="4" key="1">
    <citation type="submission" date="2022-11" db="UniProtKB">
        <authorList>
            <consortium name="WormBaseParasite"/>
        </authorList>
    </citation>
    <scope>IDENTIFICATION</scope>
</reference>
<dbReference type="AlphaFoldDB" id="A0A914HU63"/>
<keyword evidence="2" id="KW-1133">Transmembrane helix</keyword>
<feature type="transmembrane region" description="Helical" evidence="2">
    <location>
        <begin position="36"/>
        <end position="56"/>
    </location>
</feature>
<keyword evidence="2" id="KW-0812">Transmembrane</keyword>
<feature type="transmembrane region" description="Helical" evidence="2">
    <location>
        <begin position="7"/>
        <end position="30"/>
    </location>
</feature>
<keyword evidence="2" id="KW-0472">Membrane</keyword>